<evidence type="ECO:0000313" key="8">
    <source>
        <dbReference type="Proteomes" id="UP000178606"/>
    </source>
</evidence>
<reference evidence="7 8" key="1">
    <citation type="journal article" date="2016" name="Nat. Commun.">
        <title>Thousands of microbial genomes shed light on interconnected biogeochemical processes in an aquifer system.</title>
        <authorList>
            <person name="Anantharaman K."/>
            <person name="Brown C.T."/>
            <person name="Hug L.A."/>
            <person name="Sharon I."/>
            <person name="Castelle C.J."/>
            <person name="Probst A.J."/>
            <person name="Thomas B.C."/>
            <person name="Singh A."/>
            <person name="Wilkins M.J."/>
            <person name="Karaoz U."/>
            <person name="Brodie E.L."/>
            <person name="Williams K.H."/>
            <person name="Hubbard S.S."/>
            <person name="Banfield J.F."/>
        </authorList>
    </citation>
    <scope>NUCLEOTIDE SEQUENCE [LARGE SCALE GENOMIC DNA]</scope>
    <source>
        <strain evidence="8">RIFCSPLOWO2_12_FULL_64_10</strain>
    </source>
</reference>
<organism evidence="7 8">
    <name type="scientific">Handelsmanbacteria sp. (strain RIFCSPLOWO2_12_FULL_64_10)</name>
    <dbReference type="NCBI Taxonomy" id="1817868"/>
    <lineage>
        <taxon>Bacteria</taxon>
        <taxon>Candidatus Handelsmaniibacteriota</taxon>
    </lineage>
</organism>
<keyword evidence="2" id="KW-0732">Signal</keyword>
<evidence type="ECO:0000313" key="7">
    <source>
        <dbReference type="EMBL" id="OGG55963.1"/>
    </source>
</evidence>
<feature type="domain" description="Heparinase II/III-like C-terminal" evidence="6">
    <location>
        <begin position="375"/>
        <end position="506"/>
    </location>
</feature>
<dbReference type="InterPro" id="IPR012480">
    <property type="entry name" value="Hepar_II_III_C"/>
</dbReference>
<evidence type="ECO:0000256" key="3">
    <source>
        <dbReference type="ARBA" id="ARBA00022764"/>
    </source>
</evidence>
<evidence type="ECO:0000256" key="2">
    <source>
        <dbReference type="ARBA" id="ARBA00022729"/>
    </source>
</evidence>
<evidence type="ECO:0000259" key="5">
    <source>
        <dbReference type="Pfam" id="PF05426"/>
    </source>
</evidence>
<name>A0A1F6D3E5_HANXR</name>
<dbReference type="SUPFAM" id="SSF48230">
    <property type="entry name" value="Chondroitin AC/alginate lyase"/>
    <property type="match status" value="1"/>
</dbReference>
<dbReference type="InterPro" id="IPR008929">
    <property type="entry name" value="Chondroitin_lyas"/>
</dbReference>
<evidence type="ECO:0000259" key="6">
    <source>
        <dbReference type="Pfam" id="PF07940"/>
    </source>
</evidence>
<dbReference type="AlphaFoldDB" id="A0A1F6D3E5"/>
<dbReference type="PANTHER" id="PTHR39210:SF1">
    <property type="entry name" value="HEPARIN-SULFATE LYASE"/>
    <property type="match status" value="1"/>
</dbReference>
<dbReference type="Proteomes" id="UP000178606">
    <property type="component" value="Unassembled WGS sequence"/>
</dbReference>
<accession>A0A1F6D3E5</accession>
<keyword evidence="4" id="KW-0456">Lyase</keyword>
<comment type="caution">
    <text evidence="7">The sequence shown here is derived from an EMBL/GenBank/DDBJ whole genome shotgun (WGS) entry which is preliminary data.</text>
</comment>
<dbReference type="GO" id="GO:0042597">
    <property type="term" value="C:periplasmic space"/>
    <property type="evidence" value="ECO:0007669"/>
    <property type="project" value="UniProtKB-SubCell"/>
</dbReference>
<keyword evidence="3" id="KW-0574">Periplasm</keyword>
<dbReference type="Gene3D" id="2.70.98.70">
    <property type="match status" value="1"/>
</dbReference>
<sequence>MPTLDFKPIQHPGLILTPHDLDAIKQKVRASAWAKATFDDLIAEADRWTSEGVRIPDRKGQWMHFYACPEDGTHLRTISDTEHRCPACGKTYTGEPYDSVVIRNRHMALGDAAVDLGLAYHLTGDQKYLQTARQIVLGYADRYLSYPLVDKDGKANANDGGRVFCTLLNESNWLIAVCWAYDLIAPDLSTSERRHVCEDMLHPAGAQVIRRRNLKIHNIQCWMNSAMGLAALCCGDGELAHHAIRSETGLEAQLEKGILSDGLWWECSWGYHFYTMSALWPLTEAARQIGLEASPPRYKSLYDAPLRFAFPGLYLPPLNDSGSGVHLPDRCETYEIACARWRDPRHAGLLQNVERRGRLALCFGPPDLAPAPPDTTESVNFPAGGVAILRDQTTLVTLDYGPHGGGHGHPDKLGLILYGAGRVMAPDPGSIQYGVPLHLEWFKTTVSHNTVSVDMSPQKPCAGKLLTFRPGRDAQIASASADDAYPGVRFRRTLALLTNGIVLDLCELSSDEEHVYDYIYHNRGAFSSPLPLRDLSSPIGAGHGYQHIRGPRSARTDGDWTARWDDGDAGVCLAMTGAPGTEVITGIGPGNPPSEMLPLILARRRDRAAQFAVALVVYKNSAPDVQLSLEASGAKAWRVRVQVGDDSRTVELPRY</sequence>
<dbReference type="PANTHER" id="PTHR39210">
    <property type="entry name" value="HEPARIN-SULFATE LYASE"/>
    <property type="match status" value="1"/>
</dbReference>
<dbReference type="EMBL" id="MFKF01000054">
    <property type="protein sequence ID" value="OGG55963.1"/>
    <property type="molecule type" value="Genomic_DNA"/>
</dbReference>
<comment type="subcellular location">
    <subcellularLocation>
        <location evidence="1">Periplasm</location>
    </subcellularLocation>
</comment>
<dbReference type="Pfam" id="PF07940">
    <property type="entry name" value="Hepar_II_III_C"/>
    <property type="match status" value="1"/>
</dbReference>
<feature type="domain" description="Alginate lyase" evidence="5">
    <location>
        <begin position="83"/>
        <end position="294"/>
    </location>
</feature>
<dbReference type="Pfam" id="PF05426">
    <property type="entry name" value="Alginate_lyase"/>
    <property type="match status" value="1"/>
</dbReference>
<dbReference type="GO" id="GO:0016829">
    <property type="term" value="F:lyase activity"/>
    <property type="evidence" value="ECO:0007669"/>
    <property type="project" value="UniProtKB-KW"/>
</dbReference>
<evidence type="ECO:0000256" key="1">
    <source>
        <dbReference type="ARBA" id="ARBA00004418"/>
    </source>
</evidence>
<protein>
    <submittedName>
        <fullName evidence="7">Uncharacterized protein</fullName>
    </submittedName>
</protein>
<dbReference type="InterPro" id="IPR008397">
    <property type="entry name" value="Alginate_lyase_dom"/>
</dbReference>
<gene>
    <name evidence="7" type="ORF">A3F84_00740</name>
</gene>
<evidence type="ECO:0000256" key="4">
    <source>
        <dbReference type="ARBA" id="ARBA00023239"/>
    </source>
</evidence>
<proteinExistence type="predicted"/>
<dbReference type="Gene3D" id="1.50.10.100">
    <property type="entry name" value="Chondroitin AC/alginate lyase"/>
    <property type="match status" value="1"/>
</dbReference>